<dbReference type="InterPro" id="IPR000819">
    <property type="entry name" value="Peptidase_M17_C"/>
</dbReference>
<name>A0A8I1GEY9_9HYPH</name>
<evidence type="ECO:0000313" key="8">
    <source>
        <dbReference type="Proteomes" id="UP000623250"/>
    </source>
</evidence>
<dbReference type="Pfam" id="PF00883">
    <property type="entry name" value="Peptidase_M17"/>
    <property type="match status" value="1"/>
</dbReference>
<evidence type="ECO:0000256" key="5">
    <source>
        <dbReference type="ARBA" id="ARBA00023211"/>
    </source>
</evidence>
<dbReference type="EMBL" id="JAEMUK010000015">
    <property type="protein sequence ID" value="MBJ7543569.1"/>
    <property type="molecule type" value="Genomic_DNA"/>
</dbReference>
<proteinExistence type="inferred from homology"/>
<dbReference type="RefSeq" id="WP_037234559.1">
    <property type="nucleotide sequence ID" value="NZ_JAEMUK010000015.1"/>
</dbReference>
<evidence type="ECO:0000313" key="7">
    <source>
        <dbReference type="EMBL" id="MBJ7543569.1"/>
    </source>
</evidence>
<reference evidence="7 8" key="1">
    <citation type="submission" date="2020-12" db="EMBL/GenBank/DDBJ databases">
        <title>Revised draft genomes of Rhodomicrobium vannielii ATCC 17100 and Rhodomicrobium udaipurense JA643.</title>
        <authorList>
            <person name="Conners E.M."/>
            <person name="Davenport E.J."/>
            <person name="Bose A."/>
        </authorList>
    </citation>
    <scope>NUCLEOTIDE SEQUENCE [LARGE SCALE GENOMIC DNA]</scope>
    <source>
        <strain evidence="7 8">JA643</strain>
    </source>
</reference>
<comment type="caution">
    <text evidence="7">The sequence shown here is derived from an EMBL/GenBank/DDBJ whole genome shotgun (WGS) entry which is preliminary data.</text>
</comment>
<sequence length="474" mass="50743">MTISYETIHDDISELLASHNKGAIKIRALPGAELRDDFARFVTPAQAAWLDAISWKAKPGSHALLPGETGIAEVIFALGDAEPSPASALALGALPAILPEGTYELSDFPGAPEDAVLAWLLGAYEFRRYFTRAPKPIRALVLPEGVDRAAVIARAQAVWFARELINVPANDLGPSDLADAFASMARVFKAEVKILRGAAFLEKNFPLLQTVGRASTREPCLAELHWGNTKHPKVTLVGKGICFDTGGLDIKPSPAMALMKKDMGGAASVIALGAMIMAAKLPVRLRVLVPTADNNISGNAFRPGDIIKSRAGVTVEIGNTDAEGRLVLADALAYADEDGPDLMIDMATLTGAARVALGPDLPPFYTEDEDLAAAVYKAGAHVGDPLWRLPFWMPYDRDLKSKVADVNHISNSPLAGSITAALFLKRFVKNAKRYVHLDIFGWTPRALPGKPMGGEPQGARALFEVIRNEYGRGA</sequence>
<feature type="domain" description="Cytosol aminopeptidase" evidence="6">
    <location>
        <begin position="319"/>
        <end position="326"/>
    </location>
</feature>
<evidence type="ECO:0000256" key="1">
    <source>
        <dbReference type="ARBA" id="ARBA00009528"/>
    </source>
</evidence>
<keyword evidence="8" id="KW-1185">Reference proteome</keyword>
<dbReference type="PANTHER" id="PTHR11963">
    <property type="entry name" value="LEUCINE AMINOPEPTIDASE-RELATED"/>
    <property type="match status" value="1"/>
</dbReference>
<evidence type="ECO:0000256" key="2">
    <source>
        <dbReference type="ARBA" id="ARBA00022438"/>
    </source>
</evidence>
<keyword evidence="5" id="KW-0464">Manganese</keyword>
<keyword evidence="3" id="KW-0645">Protease</keyword>
<dbReference type="Gene3D" id="3.40.220.10">
    <property type="entry name" value="Leucine Aminopeptidase, subunit E, domain 1"/>
    <property type="match status" value="1"/>
</dbReference>
<comment type="similarity">
    <text evidence="1">Belongs to the peptidase M17 family.</text>
</comment>
<dbReference type="GO" id="GO:0070006">
    <property type="term" value="F:metalloaminopeptidase activity"/>
    <property type="evidence" value="ECO:0007669"/>
    <property type="project" value="InterPro"/>
</dbReference>
<gene>
    <name evidence="7" type="ORF">JDN41_08360</name>
</gene>
<protein>
    <submittedName>
        <fullName evidence="7">Leucyl aminopeptidase family protein</fullName>
    </submittedName>
</protein>
<dbReference type="GO" id="GO:0006508">
    <property type="term" value="P:proteolysis"/>
    <property type="evidence" value="ECO:0007669"/>
    <property type="project" value="UniProtKB-KW"/>
</dbReference>
<dbReference type="InterPro" id="IPR043472">
    <property type="entry name" value="Macro_dom-like"/>
</dbReference>
<accession>A0A8I1GEY9</accession>
<organism evidence="7 8">
    <name type="scientific">Rhodomicrobium udaipurense</name>
    <dbReference type="NCBI Taxonomy" id="1202716"/>
    <lineage>
        <taxon>Bacteria</taxon>
        <taxon>Pseudomonadati</taxon>
        <taxon>Pseudomonadota</taxon>
        <taxon>Alphaproteobacteria</taxon>
        <taxon>Hyphomicrobiales</taxon>
        <taxon>Hyphomicrobiaceae</taxon>
        <taxon>Rhodomicrobium</taxon>
    </lineage>
</organism>
<dbReference type="SUPFAM" id="SSF53187">
    <property type="entry name" value="Zn-dependent exopeptidases"/>
    <property type="match status" value="1"/>
</dbReference>
<dbReference type="AlphaFoldDB" id="A0A8I1GEY9"/>
<evidence type="ECO:0000259" key="6">
    <source>
        <dbReference type="PROSITE" id="PS00631"/>
    </source>
</evidence>
<dbReference type="CDD" id="cd00433">
    <property type="entry name" value="Peptidase_M17"/>
    <property type="match status" value="1"/>
</dbReference>
<dbReference type="Proteomes" id="UP000623250">
    <property type="component" value="Unassembled WGS sequence"/>
</dbReference>
<dbReference type="GO" id="GO:0030145">
    <property type="term" value="F:manganese ion binding"/>
    <property type="evidence" value="ECO:0007669"/>
    <property type="project" value="InterPro"/>
</dbReference>
<dbReference type="Gene3D" id="3.40.630.10">
    <property type="entry name" value="Zn peptidases"/>
    <property type="match status" value="1"/>
</dbReference>
<dbReference type="PROSITE" id="PS00631">
    <property type="entry name" value="CYTOSOL_AP"/>
    <property type="match status" value="1"/>
</dbReference>
<dbReference type="InterPro" id="IPR048816">
    <property type="entry name" value="Peptidase_M17_N_1"/>
</dbReference>
<dbReference type="PRINTS" id="PR00481">
    <property type="entry name" value="LAMNOPPTDASE"/>
</dbReference>
<dbReference type="InterPro" id="IPR011356">
    <property type="entry name" value="Leucine_aapep/pepB"/>
</dbReference>
<evidence type="ECO:0000256" key="4">
    <source>
        <dbReference type="ARBA" id="ARBA00022801"/>
    </source>
</evidence>
<keyword evidence="4" id="KW-0378">Hydrolase</keyword>
<keyword evidence="2 7" id="KW-0031">Aminopeptidase</keyword>
<dbReference type="GO" id="GO:0005737">
    <property type="term" value="C:cytoplasm"/>
    <property type="evidence" value="ECO:0007669"/>
    <property type="project" value="InterPro"/>
</dbReference>
<dbReference type="Pfam" id="PF21337">
    <property type="entry name" value="Peptidase_M17_N_1"/>
    <property type="match status" value="1"/>
</dbReference>
<dbReference type="PANTHER" id="PTHR11963:SF20">
    <property type="entry name" value="PEPTIDASE B"/>
    <property type="match status" value="1"/>
</dbReference>
<evidence type="ECO:0000256" key="3">
    <source>
        <dbReference type="ARBA" id="ARBA00022670"/>
    </source>
</evidence>